<dbReference type="GO" id="GO:0016887">
    <property type="term" value="F:ATP hydrolysis activity"/>
    <property type="evidence" value="ECO:0007669"/>
    <property type="project" value="InterPro"/>
</dbReference>
<dbReference type="Pfam" id="PF00664">
    <property type="entry name" value="ABC_membrane"/>
    <property type="match status" value="1"/>
</dbReference>
<dbReference type="InterPro" id="IPR017871">
    <property type="entry name" value="ABC_transporter-like_CS"/>
</dbReference>
<evidence type="ECO:0000313" key="13">
    <source>
        <dbReference type="Proteomes" id="UP000674938"/>
    </source>
</evidence>
<dbReference type="Proteomes" id="UP000674938">
    <property type="component" value="Unassembled WGS sequence"/>
</dbReference>
<feature type="transmembrane region" description="Helical" evidence="9">
    <location>
        <begin position="285"/>
        <end position="306"/>
    </location>
</feature>
<evidence type="ECO:0000256" key="5">
    <source>
        <dbReference type="ARBA" id="ARBA00022741"/>
    </source>
</evidence>
<evidence type="ECO:0000256" key="1">
    <source>
        <dbReference type="ARBA" id="ARBA00004651"/>
    </source>
</evidence>
<evidence type="ECO:0000256" key="9">
    <source>
        <dbReference type="SAM" id="Phobius"/>
    </source>
</evidence>
<feature type="domain" description="ABC transmembrane type-1" evidence="11">
    <location>
        <begin position="33"/>
        <end position="311"/>
    </location>
</feature>
<dbReference type="FunFam" id="3.40.50.300:FF:000221">
    <property type="entry name" value="Multidrug ABC transporter ATP-binding protein"/>
    <property type="match status" value="1"/>
</dbReference>
<protein>
    <submittedName>
        <fullName evidence="12">ABC transporter ATP-binding protein</fullName>
    </submittedName>
</protein>
<keyword evidence="6 12" id="KW-0067">ATP-binding</keyword>
<gene>
    <name evidence="12" type="ORF">I6N95_12425</name>
</gene>
<feature type="transmembrane region" description="Helical" evidence="9">
    <location>
        <begin position="144"/>
        <end position="164"/>
    </location>
</feature>
<feature type="transmembrane region" description="Helical" evidence="9">
    <location>
        <begin position="72"/>
        <end position="94"/>
    </location>
</feature>
<comment type="caution">
    <text evidence="12">The sequence shown here is derived from an EMBL/GenBank/DDBJ whole genome shotgun (WGS) entry which is preliminary data.</text>
</comment>
<dbReference type="PANTHER" id="PTHR43394">
    <property type="entry name" value="ATP-DEPENDENT PERMEASE MDL1, MITOCHONDRIAL"/>
    <property type="match status" value="1"/>
</dbReference>
<dbReference type="InterPro" id="IPR011527">
    <property type="entry name" value="ABC1_TM_dom"/>
</dbReference>
<dbReference type="InterPro" id="IPR027417">
    <property type="entry name" value="P-loop_NTPase"/>
</dbReference>
<evidence type="ECO:0000256" key="2">
    <source>
        <dbReference type="ARBA" id="ARBA00022448"/>
    </source>
</evidence>
<keyword evidence="4 9" id="KW-0812">Transmembrane</keyword>
<evidence type="ECO:0000256" key="3">
    <source>
        <dbReference type="ARBA" id="ARBA00022475"/>
    </source>
</evidence>
<evidence type="ECO:0000259" key="11">
    <source>
        <dbReference type="PROSITE" id="PS50929"/>
    </source>
</evidence>
<dbReference type="Gene3D" id="1.20.1560.10">
    <property type="entry name" value="ABC transporter type 1, transmembrane domain"/>
    <property type="match status" value="1"/>
</dbReference>
<dbReference type="SUPFAM" id="SSF52540">
    <property type="entry name" value="P-loop containing nucleoside triphosphate hydrolases"/>
    <property type="match status" value="1"/>
</dbReference>
<keyword evidence="2" id="KW-0813">Transport</keyword>
<dbReference type="SMART" id="SM00382">
    <property type="entry name" value="AAA"/>
    <property type="match status" value="1"/>
</dbReference>
<evidence type="ECO:0000256" key="7">
    <source>
        <dbReference type="ARBA" id="ARBA00022989"/>
    </source>
</evidence>
<reference evidence="12" key="1">
    <citation type="submission" date="2020-12" db="EMBL/GenBank/DDBJ databases">
        <title>Vagococcus allomyrinae sp. nov. and Enterococcus lavae sp. nov., isolated from the larvae of Allomyrina dichotoma.</title>
        <authorList>
            <person name="Lee S.D."/>
        </authorList>
    </citation>
    <scope>NUCLEOTIDE SEQUENCE</scope>
    <source>
        <strain evidence="12">BWB3-3</strain>
    </source>
</reference>
<comment type="subcellular location">
    <subcellularLocation>
        <location evidence="1">Cell membrane</location>
        <topology evidence="1">Multi-pass membrane protein</topology>
    </subcellularLocation>
</comment>
<keyword evidence="13" id="KW-1185">Reference proteome</keyword>
<dbReference type="RefSeq" id="WP_209528373.1">
    <property type="nucleotide sequence ID" value="NZ_JAEEGA010000007.1"/>
</dbReference>
<keyword evidence="8 9" id="KW-0472">Membrane</keyword>
<dbReference type="Gene3D" id="3.40.50.300">
    <property type="entry name" value="P-loop containing nucleotide triphosphate hydrolases"/>
    <property type="match status" value="1"/>
</dbReference>
<feature type="domain" description="ABC transporter" evidence="10">
    <location>
        <begin position="343"/>
        <end position="578"/>
    </location>
</feature>
<dbReference type="GO" id="GO:0015421">
    <property type="term" value="F:ABC-type oligopeptide transporter activity"/>
    <property type="evidence" value="ECO:0007669"/>
    <property type="project" value="TreeGrafter"/>
</dbReference>
<dbReference type="AlphaFoldDB" id="A0A940SW86"/>
<name>A0A940SW86_9ENTE</name>
<dbReference type="PROSITE" id="PS50929">
    <property type="entry name" value="ABC_TM1F"/>
    <property type="match status" value="1"/>
</dbReference>
<dbReference type="EMBL" id="JAEEGA010000007">
    <property type="protein sequence ID" value="MBP1041816.1"/>
    <property type="molecule type" value="Genomic_DNA"/>
</dbReference>
<dbReference type="SUPFAM" id="SSF90123">
    <property type="entry name" value="ABC transporter transmembrane region"/>
    <property type="match status" value="1"/>
</dbReference>
<organism evidence="12 13">
    <name type="scientific">Vagococcus allomyrinae</name>
    <dbReference type="NCBI Taxonomy" id="2794353"/>
    <lineage>
        <taxon>Bacteria</taxon>
        <taxon>Bacillati</taxon>
        <taxon>Bacillota</taxon>
        <taxon>Bacilli</taxon>
        <taxon>Lactobacillales</taxon>
        <taxon>Enterococcaceae</taxon>
        <taxon>Vagococcus</taxon>
    </lineage>
</organism>
<accession>A0A940SW86</accession>
<dbReference type="InterPro" id="IPR003439">
    <property type="entry name" value="ABC_transporter-like_ATP-bd"/>
</dbReference>
<evidence type="ECO:0000256" key="4">
    <source>
        <dbReference type="ARBA" id="ARBA00022692"/>
    </source>
</evidence>
<evidence type="ECO:0000259" key="10">
    <source>
        <dbReference type="PROSITE" id="PS50893"/>
    </source>
</evidence>
<dbReference type="GO" id="GO:0005886">
    <property type="term" value="C:plasma membrane"/>
    <property type="evidence" value="ECO:0007669"/>
    <property type="project" value="UniProtKB-SubCell"/>
</dbReference>
<feature type="transmembrane region" description="Helical" evidence="9">
    <location>
        <begin position="31"/>
        <end position="52"/>
    </location>
</feature>
<dbReference type="PROSITE" id="PS00211">
    <property type="entry name" value="ABC_TRANSPORTER_1"/>
    <property type="match status" value="1"/>
</dbReference>
<dbReference type="PANTHER" id="PTHR43394:SF1">
    <property type="entry name" value="ATP-BINDING CASSETTE SUB-FAMILY B MEMBER 10, MITOCHONDRIAL"/>
    <property type="match status" value="1"/>
</dbReference>
<evidence type="ECO:0000313" key="12">
    <source>
        <dbReference type="EMBL" id="MBP1041816.1"/>
    </source>
</evidence>
<dbReference type="InterPro" id="IPR039421">
    <property type="entry name" value="Type_1_exporter"/>
</dbReference>
<feature type="transmembrane region" description="Helical" evidence="9">
    <location>
        <begin position="250"/>
        <end position="273"/>
    </location>
</feature>
<evidence type="ECO:0000256" key="8">
    <source>
        <dbReference type="ARBA" id="ARBA00023136"/>
    </source>
</evidence>
<dbReference type="GO" id="GO:0005524">
    <property type="term" value="F:ATP binding"/>
    <property type="evidence" value="ECO:0007669"/>
    <property type="project" value="UniProtKB-KW"/>
</dbReference>
<keyword evidence="5" id="KW-0547">Nucleotide-binding</keyword>
<dbReference type="InterPro" id="IPR003593">
    <property type="entry name" value="AAA+_ATPase"/>
</dbReference>
<evidence type="ECO:0000256" key="6">
    <source>
        <dbReference type="ARBA" id="ARBA00022840"/>
    </source>
</evidence>
<dbReference type="Pfam" id="PF00005">
    <property type="entry name" value="ABC_tran"/>
    <property type="match status" value="1"/>
</dbReference>
<dbReference type="CDD" id="cd18551">
    <property type="entry name" value="ABC_6TM_LmrA_like"/>
    <property type="match status" value="1"/>
</dbReference>
<sequence>MSAIKNEKEPRSAETKGLKELFRLTQPKKSWLVIAFGASILSSLAGLGVPLFTQNLIDRSFSGISLGQGVLVIGLFILQALFSALTIYLLSYIGHHMVKIIREKLTTQSIHFPLNYFQIERPGELVSRTLNDTLLVKSFVSDSLPSFVSGVVTLVVAIAILLYMDWKMTLLIFLAVPIGAVVIIPVGKKIFELSKKTQDETADFSAEFGQVLASSALVKASNAEANAVQEINDGVNRLFSYGKREAKIQAVIQPIVSLVIMGLVMGIIAYGGYRVANGTLSAGTLIAFIMYLFQVMGPIVSFGTFFTDMQKVKGATERITVLLREPIEDLFQGETITVNGESLEFRQVSFRYNEDKVALEDINFTAMANQTTAFVGPSGSGKSTLFTLIEEFYQPEQGQILIGDHPIADYSLSSWRRQIGYVQQESMLLSGSIRDNLTYGLNREVTDGELDHVMALACGTEIMQKLPLGYQSEVGERGAMLSGGERQRVAIARAFLRDPKILLLDEATASLDSQSEEVVQEALRNLMEGRTTLVIAHRLSTVVNADKIIFVEDGRITGQGTHQELLEHHSLYRTFASHQLTS</sequence>
<dbReference type="InterPro" id="IPR036640">
    <property type="entry name" value="ABC1_TM_sf"/>
</dbReference>
<dbReference type="PROSITE" id="PS50893">
    <property type="entry name" value="ABC_TRANSPORTER_2"/>
    <property type="match status" value="1"/>
</dbReference>
<keyword evidence="7 9" id="KW-1133">Transmembrane helix</keyword>
<feature type="transmembrane region" description="Helical" evidence="9">
    <location>
        <begin position="170"/>
        <end position="187"/>
    </location>
</feature>
<keyword evidence="3" id="KW-1003">Cell membrane</keyword>
<proteinExistence type="predicted"/>